<feature type="domain" description="Beta-lactamase-related" evidence="2">
    <location>
        <begin position="45"/>
        <end position="342"/>
    </location>
</feature>
<dbReference type="RefSeq" id="WP_231484537.1">
    <property type="nucleotide sequence ID" value="NZ_BAAAZO010000010.1"/>
</dbReference>
<dbReference type="InterPro" id="IPR012338">
    <property type="entry name" value="Beta-lactam/transpept-like"/>
</dbReference>
<sequence length="421" mass="44896">MVRSRVLNRRRSTVLGLAALLAGVALTGGPASAAPASELQRTAQGVVDAGAVGYLVRVNDGDRVRTATAGLADRATGRRLKNHDQYEAGSQTKTFVAVLVLQLVAERQVELDAPIEKYLPGVVPNGANITVRMLLQHTSGLFNYTADEDLINQALTEPYTPIAVESVLKAAFSHPPNFAPGTDWSYSNTGYIVLGELLKKVTGRALTQLVDRRIARPLHLHDTYFADPFPGSTGPGYAHGYIADLSVDPPEYVDTAGWTLSWAGSAGAIISTTRDLSTFYSALLSGKVLPKAQLAQMRKTKDDIEEFGGLGGYGLGLYWMDTPCGRVWGHDGATLGNSSTTFTTADGGQTYATDTTTRLYAADPADPRLQTFAFAYSEAQVTAMCGMFGLEVPSAVAKVKASVWPQRLTEVGPLGFTSGGW</sequence>
<dbReference type="GO" id="GO:0016787">
    <property type="term" value="F:hydrolase activity"/>
    <property type="evidence" value="ECO:0007669"/>
    <property type="project" value="UniProtKB-KW"/>
</dbReference>
<accession>A0ABP7AAN1</accession>
<name>A0ABP7AAN1_9ACTN</name>
<evidence type="ECO:0000313" key="3">
    <source>
        <dbReference type="EMBL" id="GAA3628412.1"/>
    </source>
</evidence>
<dbReference type="InterPro" id="IPR050491">
    <property type="entry name" value="AmpC-like"/>
</dbReference>
<dbReference type="PANTHER" id="PTHR46825:SF7">
    <property type="entry name" value="D-ALANYL-D-ALANINE CARBOXYPEPTIDASE"/>
    <property type="match status" value="1"/>
</dbReference>
<dbReference type="Proteomes" id="UP001501074">
    <property type="component" value="Unassembled WGS sequence"/>
</dbReference>
<dbReference type="Pfam" id="PF00144">
    <property type="entry name" value="Beta-lactamase"/>
    <property type="match status" value="1"/>
</dbReference>
<evidence type="ECO:0000259" key="2">
    <source>
        <dbReference type="Pfam" id="PF00144"/>
    </source>
</evidence>
<organism evidence="3 4">
    <name type="scientific">Kineosporia mesophila</name>
    <dbReference type="NCBI Taxonomy" id="566012"/>
    <lineage>
        <taxon>Bacteria</taxon>
        <taxon>Bacillati</taxon>
        <taxon>Actinomycetota</taxon>
        <taxon>Actinomycetes</taxon>
        <taxon>Kineosporiales</taxon>
        <taxon>Kineosporiaceae</taxon>
        <taxon>Kineosporia</taxon>
    </lineage>
</organism>
<keyword evidence="1" id="KW-0732">Signal</keyword>
<keyword evidence="4" id="KW-1185">Reference proteome</keyword>
<dbReference type="SUPFAM" id="SSF56601">
    <property type="entry name" value="beta-lactamase/transpeptidase-like"/>
    <property type="match status" value="1"/>
</dbReference>
<gene>
    <name evidence="3" type="ORF">GCM10022223_52220</name>
</gene>
<comment type="caution">
    <text evidence="3">The sequence shown here is derived from an EMBL/GenBank/DDBJ whole genome shotgun (WGS) entry which is preliminary data.</text>
</comment>
<evidence type="ECO:0000313" key="4">
    <source>
        <dbReference type="Proteomes" id="UP001501074"/>
    </source>
</evidence>
<proteinExistence type="predicted"/>
<protein>
    <submittedName>
        <fullName evidence="3">Serine hydrolase domain-containing protein</fullName>
    </submittedName>
</protein>
<evidence type="ECO:0000256" key="1">
    <source>
        <dbReference type="SAM" id="SignalP"/>
    </source>
</evidence>
<dbReference type="PANTHER" id="PTHR46825">
    <property type="entry name" value="D-ALANYL-D-ALANINE-CARBOXYPEPTIDASE/ENDOPEPTIDASE AMPH"/>
    <property type="match status" value="1"/>
</dbReference>
<keyword evidence="3" id="KW-0378">Hydrolase</keyword>
<dbReference type="EMBL" id="BAAAZO010000010">
    <property type="protein sequence ID" value="GAA3628412.1"/>
    <property type="molecule type" value="Genomic_DNA"/>
</dbReference>
<dbReference type="InterPro" id="IPR001466">
    <property type="entry name" value="Beta-lactam-related"/>
</dbReference>
<feature type="signal peptide" evidence="1">
    <location>
        <begin position="1"/>
        <end position="33"/>
    </location>
</feature>
<feature type="chain" id="PRO_5046377260" evidence="1">
    <location>
        <begin position="34"/>
        <end position="421"/>
    </location>
</feature>
<dbReference type="Gene3D" id="3.40.710.10">
    <property type="entry name" value="DD-peptidase/beta-lactamase superfamily"/>
    <property type="match status" value="1"/>
</dbReference>
<reference evidence="4" key="1">
    <citation type="journal article" date="2019" name="Int. J. Syst. Evol. Microbiol.">
        <title>The Global Catalogue of Microorganisms (GCM) 10K type strain sequencing project: providing services to taxonomists for standard genome sequencing and annotation.</title>
        <authorList>
            <consortium name="The Broad Institute Genomics Platform"/>
            <consortium name="The Broad Institute Genome Sequencing Center for Infectious Disease"/>
            <person name="Wu L."/>
            <person name="Ma J."/>
        </authorList>
    </citation>
    <scope>NUCLEOTIDE SEQUENCE [LARGE SCALE GENOMIC DNA]</scope>
    <source>
        <strain evidence="4">JCM 16902</strain>
    </source>
</reference>